<dbReference type="Gene3D" id="3.40.47.10">
    <property type="match status" value="1"/>
</dbReference>
<comment type="pathway">
    <text evidence="5">Metabolic intermediate biosynthesis; (R)-mevalonate biosynthesis; (R)-mevalonate from acetyl-CoA: step 2/3.</text>
</comment>
<evidence type="ECO:0000256" key="4">
    <source>
        <dbReference type="PIRSR" id="PIRSR610122-2"/>
    </source>
</evidence>
<evidence type="ECO:0000313" key="9">
    <source>
        <dbReference type="Proteomes" id="UP000002729"/>
    </source>
</evidence>
<keyword evidence="5" id="KW-0756">Sterol biosynthesis</keyword>
<evidence type="ECO:0000256" key="5">
    <source>
        <dbReference type="RuleBase" id="RU364071"/>
    </source>
</evidence>
<gene>
    <name evidence="8" type="ORF">AURANDRAFT_19038</name>
</gene>
<dbReference type="eggNOG" id="KOG1393">
    <property type="taxonomic scope" value="Eukaryota"/>
</dbReference>
<keyword evidence="9" id="KW-1185">Reference proteome</keyword>
<dbReference type="GO" id="GO:0010142">
    <property type="term" value="P:farnesyl diphosphate biosynthetic process, mevalonate pathway"/>
    <property type="evidence" value="ECO:0007669"/>
    <property type="project" value="InterPro"/>
</dbReference>
<dbReference type="AlphaFoldDB" id="F0XWE9"/>
<dbReference type="Proteomes" id="UP000002729">
    <property type="component" value="Unassembled WGS sequence"/>
</dbReference>
<dbReference type="OrthoDB" id="1269963at2759"/>
<sequence>MATTERPANVGILAMEWYAPQTYVAQTSLEEQDGCGGKYVVGLGQEAMAFVDDREDIGSVLLTACRRLLTGFGVAPADVGRLEVGTETLVDKSKSVKTTLLQLFGDHRDVEGVSSVNACYGGTAALLNACAWVESSAWDGKYAVVVCGDIAVYEPGPARPSGGCGAVALLVGPGAPLALEPARATHAMDVWDFYKPHHSEFAAVDGKLSQACYLRSVDGCWAGLKRKAPAATTLDAFDHCVFHAPYNKLVQKGFARLALGDDVLAGRVADPPAADWCAAGAAPYEASLADRGLDAALRKASAGAYDAKVAPATLIPKQIGNTYTASVFAGLLSLVADRGDALAGKRVLLFSYGSGSVATMYAFKGREADDAKFALGETRRVADVPARLAARAPCSAAHFARACDVRVERYGKPGYAPTGAAETDGAAPVPLAADAFALAAVDDKHIRSYVAPAN</sequence>
<organism evidence="9">
    <name type="scientific">Aureococcus anophagefferens</name>
    <name type="common">Harmful bloom alga</name>
    <dbReference type="NCBI Taxonomy" id="44056"/>
    <lineage>
        <taxon>Eukaryota</taxon>
        <taxon>Sar</taxon>
        <taxon>Stramenopiles</taxon>
        <taxon>Ochrophyta</taxon>
        <taxon>Pelagophyceae</taxon>
        <taxon>Pelagomonadales</taxon>
        <taxon>Pelagomonadaceae</taxon>
        <taxon>Aureococcus</taxon>
    </lineage>
</organism>
<dbReference type="EMBL" id="GL833120">
    <property type="protein sequence ID" value="EGB12974.1"/>
    <property type="molecule type" value="Genomic_DNA"/>
</dbReference>
<dbReference type="KEGG" id="aaf:AURANDRAFT_19038"/>
<feature type="domain" description="Hydroxymethylglutaryl-coenzyme A synthase C-terminal" evidence="7">
    <location>
        <begin position="182"/>
        <end position="449"/>
    </location>
</feature>
<dbReference type="InParanoid" id="F0XWE9"/>
<dbReference type="CDD" id="cd00827">
    <property type="entry name" value="init_cond_enzymes"/>
    <property type="match status" value="1"/>
</dbReference>
<dbReference type="UniPathway" id="UPA00058">
    <property type="reaction ID" value="UER00102"/>
</dbReference>
<feature type="binding site" evidence="4">
    <location>
        <position position="248"/>
    </location>
    <ligand>
        <name>CoA</name>
        <dbReference type="ChEBI" id="CHEBI:57287"/>
    </ligand>
</feature>
<dbReference type="PANTHER" id="PTHR43323:SF2">
    <property type="entry name" value="HYDROXYMETHYLGLUTARYL-COA SYNTHASE"/>
    <property type="match status" value="1"/>
</dbReference>
<feature type="active site" description="Acyl-thioester intermediate" evidence="3">
    <location>
        <position position="119"/>
    </location>
</feature>
<evidence type="ECO:0000259" key="6">
    <source>
        <dbReference type="Pfam" id="PF01154"/>
    </source>
</evidence>
<feature type="binding site" evidence="4">
    <location>
        <position position="252"/>
    </location>
    <ligand>
        <name>CoA</name>
        <dbReference type="ChEBI" id="CHEBI:57287"/>
    </ligand>
</feature>
<keyword evidence="5" id="KW-0443">Lipid metabolism</keyword>
<dbReference type="PANTHER" id="PTHR43323">
    <property type="entry name" value="3-HYDROXY-3-METHYLGLUTARYL COENZYME A SYNTHASE"/>
    <property type="match status" value="1"/>
</dbReference>
<name>F0XWE9_AURAN</name>
<accession>F0XWE9</accession>
<evidence type="ECO:0000256" key="1">
    <source>
        <dbReference type="ARBA" id="ARBA00007061"/>
    </source>
</evidence>
<dbReference type="NCBIfam" id="TIGR01833">
    <property type="entry name" value="HMG-CoA-S_euk"/>
    <property type="match status" value="1"/>
</dbReference>
<dbReference type="GO" id="GO:0016126">
    <property type="term" value="P:sterol biosynthetic process"/>
    <property type="evidence" value="ECO:0007669"/>
    <property type="project" value="UniProtKB-KW"/>
</dbReference>
<evidence type="ECO:0000256" key="2">
    <source>
        <dbReference type="ARBA" id="ARBA00022679"/>
    </source>
</evidence>
<dbReference type="InterPro" id="IPR013746">
    <property type="entry name" value="HMG_CoA_synt_C_dom"/>
</dbReference>
<proteinExistence type="inferred from homology"/>
<dbReference type="InterPro" id="IPR016039">
    <property type="entry name" value="Thiolase-like"/>
</dbReference>
<feature type="domain" description="Hydroxymethylglutaryl-coenzyme A synthase N-terminal" evidence="6">
    <location>
        <begin position="6"/>
        <end position="176"/>
    </location>
</feature>
<dbReference type="GO" id="GO:0004421">
    <property type="term" value="F:hydroxymethylglutaryl-CoA synthase activity"/>
    <property type="evidence" value="ECO:0007669"/>
    <property type="project" value="UniProtKB-EC"/>
</dbReference>
<dbReference type="EC" id="2.3.3.10" evidence="5"/>
<keyword evidence="5" id="KW-0444">Lipid biosynthesis</keyword>
<dbReference type="OMA" id="DDAYNWI"/>
<evidence type="ECO:0000259" key="7">
    <source>
        <dbReference type="Pfam" id="PF08540"/>
    </source>
</evidence>
<dbReference type="InterPro" id="IPR013528">
    <property type="entry name" value="HMG_CoA_synth_N"/>
</dbReference>
<comment type="catalytic activity">
    <reaction evidence="5">
        <text>acetoacetyl-CoA + acetyl-CoA + H2O = (3S)-3-hydroxy-3-methylglutaryl-CoA + CoA + H(+)</text>
        <dbReference type="Rhea" id="RHEA:10188"/>
        <dbReference type="ChEBI" id="CHEBI:15377"/>
        <dbReference type="ChEBI" id="CHEBI:15378"/>
        <dbReference type="ChEBI" id="CHEBI:43074"/>
        <dbReference type="ChEBI" id="CHEBI:57286"/>
        <dbReference type="ChEBI" id="CHEBI:57287"/>
        <dbReference type="ChEBI" id="CHEBI:57288"/>
        <dbReference type="EC" id="2.3.3.10"/>
    </reaction>
</comment>
<dbReference type="Pfam" id="PF08540">
    <property type="entry name" value="HMG_CoA_synt_C"/>
    <property type="match status" value="1"/>
</dbReference>
<dbReference type="Pfam" id="PF01154">
    <property type="entry name" value="HMG_CoA_synt_N"/>
    <property type="match status" value="1"/>
</dbReference>
<protein>
    <recommendedName>
        <fullName evidence="5">Hydroxymethylglutaryl-CoA synthase</fullName>
        <shortName evidence="5">HMG-CoA synthase</shortName>
        <ecNumber evidence="5">2.3.3.10</ecNumber>
    </recommendedName>
    <alternativeName>
        <fullName evidence="5">3-hydroxy-3-methylglutaryl coenzyme A synthase</fullName>
    </alternativeName>
</protein>
<keyword evidence="2 5" id="KW-0808">Transferase</keyword>
<evidence type="ECO:0000313" key="8">
    <source>
        <dbReference type="EMBL" id="EGB12974.1"/>
    </source>
</evidence>
<dbReference type="SUPFAM" id="SSF53901">
    <property type="entry name" value="Thiolase-like"/>
    <property type="match status" value="2"/>
</dbReference>
<dbReference type="RefSeq" id="XP_009032587.1">
    <property type="nucleotide sequence ID" value="XM_009034339.1"/>
</dbReference>
<keyword evidence="5" id="KW-0752">Steroid biosynthesis</keyword>
<evidence type="ECO:0000256" key="3">
    <source>
        <dbReference type="PIRSR" id="PIRSR610122-1"/>
    </source>
</evidence>
<keyword evidence="5" id="KW-1207">Sterol metabolism</keyword>
<comment type="function">
    <text evidence="5">Catalyzes the condensation of acetyl-CoA with acetoacetyl-CoA to form HMG-CoA.</text>
</comment>
<feature type="binding site" evidence="4">
    <location>
        <position position="209"/>
    </location>
    <ligand>
        <name>CoA</name>
        <dbReference type="ChEBI" id="CHEBI:57287"/>
    </ligand>
</feature>
<feature type="active site" description="Proton donor/acceptor" evidence="3">
    <location>
        <position position="87"/>
    </location>
</feature>
<feature type="active site" description="Proton donor/acceptor" evidence="3">
    <location>
        <position position="243"/>
    </location>
</feature>
<dbReference type="InterPro" id="IPR010122">
    <property type="entry name" value="HMG_CoA_synthase_euk"/>
</dbReference>
<dbReference type="GeneID" id="20219079"/>
<keyword evidence="5" id="KW-0753">Steroid metabolism</keyword>
<comment type="similarity">
    <text evidence="1 5">Belongs to the thiolase-like superfamily. HMG-CoA synthase family.</text>
</comment>
<dbReference type="GO" id="GO:0006084">
    <property type="term" value="P:acetyl-CoA metabolic process"/>
    <property type="evidence" value="ECO:0007669"/>
    <property type="project" value="InterPro"/>
</dbReference>
<reference evidence="8 9" key="1">
    <citation type="journal article" date="2011" name="Proc. Natl. Acad. Sci. U.S.A.">
        <title>Niche of harmful alga Aureococcus anophagefferens revealed through ecogenomics.</title>
        <authorList>
            <person name="Gobler C.J."/>
            <person name="Berry D.L."/>
            <person name="Dyhrman S.T."/>
            <person name="Wilhelm S.W."/>
            <person name="Salamov A."/>
            <person name="Lobanov A.V."/>
            <person name="Zhang Y."/>
            <person name="Collier J.L."/>
            <person name="Wurch L.L."/>
            <person name="Kustka A.B."/>
            <person name="Dill B.D."/>
            <person name="Shah M."/>
            <person name="VerBerkmoes N.C."/>
            <person name="Kuo A."/>
            <person name="Terry A."/>
            <person name="Pangilinan J."/>
            <person name="Lindquist E.A."/>
            <person name="Lucas S."/>
            <person name="Paulsen I.T."/>
            <person name="Hattenrath-Lehmann T.K."/>
            <person name="Talmage S.C."/>
            <person name="Walker E.A."/>
            <person name="Koch F."/>
            <person name="Burson A.M."/>
            <person name="Marcoval M.A."/>
            <person name="Tang Y.Z."/>
            <person name="Lecleir G.R."/>
            <person name="Coyne K.J."/>
            <person name="Berg G.M."/>
            <person name="Bertrand E.M."/>
            <person name="Saito M.A."/>
            <person name="Gladyshev V.N."/>
            <person name="Grigoriev I.V."/>
        </authorList>
    </citation>
    <scope>NUCLEOTIDE SEQUENCE [LARGE SCALE GENOMIC DNA]</scope>
    <source>
        <strain evidence="9">CCMP 1984</strain>
    </source>
</reference>